<protein>
    <submittedName>
        <fullName evidence="2">Uncharacterized protein</fullName>
    </submittedName>
</protein>
<comment type="caution">
    <text evidence="2">The sequence shown here is derived from an EMBL/GenBank/DDBJ whole genome shotgun (WGS) entry which is preliminary data.</text>
</comment>
<feature type="transmembrane region" description="Helical" evidence="1">
    <location>
        <begin position="612"/>
        <end position="631"/>
    </location>
</feature>
<proteinExistence type="predicted"/>
<feature type="transmembrane region" description="Helical" evidence="1">
    <location>
        <begin position="438"/>
        <end position="456"/>
    </location>
</feature>
<feature type="transmembrane region" description="Helical" evidence="1">
    <location>
        <begin position="188"/>
        <end position="206"/>
    </location>
</feature>
<feature type="transmembrane region" description="Helical" evidence="1">
    <location>
        <begin position="740"/>
        <end position="759"/>
    </location>
</feature>
<evidence type="ECO:0000256" key="1">
    <source>
        <dbReference type="SAM" id="Phobius"/>
    </source>
</evidence>
<accession>A0A5C6CWY8</accession>
<feature type="transmembrane region" description="Helical" evidence="1">
    <location>
        <begin position="371"/>
        <end position="388"/>
    </location>
</feature>
<feature type="transmembrane region" description="Helical" evidence="1">
    <location>
        <begin position="343"/>
        <end position="365"/>
    </location>
</feature>
<dbReference type="EMBL" id="SJPS01000001">
    <property type="protein sequence ID" value="TWU29493.1"/>
    <property type="molecule type" value="Genomic_DNA"/>
</dbReference>
<reference evidence="2 3" key="1">
    <citation type="submission" date="2019-02" db="EMBL/GenBank/DDBJ databases">
        <title>Deep-cultivation of Planctomycetes and their phenomic and genomic characterization uncovers novel biology.</title>
        <authorList>
            <person name="Wiegand S."/>
            <person name="Jogler M."/>
            <person name="Boedeker C."/>
            <person name="Pinto D."/>
            <person name="Vollmers J."/>
            <person name="Rivas-Marin E."/>
            <person name="Kohn T."/>
            <person name="Peeters S.H."/>
            <person name="Heuer A."/>
            <person name="Rast P."/>
            <person name="Oberbeckmann S."/>
            <person name="Bunk B."/>
            <person name="Jeske O."/>
            <person name="Meyerdierks A."/>
            <person name="Storesund J.E."/>
            <person name="Kallscheuer N."/>
            <person name="Luecker S."/>
            <person name="Lage O.M."/>
            <person name="Pohl T."/>
            <person name="Merkel B.J."/>
            <person name="Hornburger P."/>
            <person name="Mueller R.-W."/>
            <person name="Bruemmer F."/>
            <person name="Labrenz M."/>
            <person name="Spormann A.M."/>
            <person name="Op Den Camp H."/>
            <person name="Overmann J."/>
            <person name="Amann R."/>
            <person name="Jetten M.S.M."/>
            <person name="Mascher T."/>
            <person name="Medema M.H."/>
            <person name="Devos D.P."/>
            <person name="Kaster A.-K."/>
            <person name="Ovreas L."/>
            <person name="Rohde M."/>
            <person name="Galperin M.Y."/>
            <person name="Jogler C."/>
        </authorList>
    </citation>
    <scope>NUCLEOTIDE SEQUENCE [LARGE SCALE GENOMIC DNA]</scope>
    <source>
        <strain evidence="2 3">Pla144</strain>
    </source>
</reference>
<sequence>MSIFLKCSCGEALQVPDEFAGRRGECPVCGKAVEIPSAPSEEAVSAGSAGSPAPGAMPFTIEHFLDPPAEHQTTTAAATPRKNLIWQRMFEALLDPRSIQWMLMIGGGLCVLGSIVWLVSKGVFENPRVLAVALGAGTLAILGAGWFVALRTRFHIAGQALTFLGCVVAPLNLWFYHAQDLVTVDHHLWVGGVVCCLLYAATVFVLRDPLFIYACEVGVTLTILLLLADMGKITDTTWLSLFFMALGLISIHSERVFPPAEENEFPRRRFGLPLFWSGHIQIAASLLILLGSQLLTWLAEPARGLLGIEWTGNLLTSNYLLAAGVWLAGVYAYLYSDIVVRKVGIYLALAGVCLVMAEATLLLGFDVQAEWIIAALAVTSVLVNVAHHQWPDTYKNVDRFVSPLGWILGIVPVLWGVVLHIRATSAAATSFDWTYETGGQFVAVMLITAVANRVNAYLCRHTDPKSSAVYLFVSAASLLVAAAGLLRVLGLTLWSEQAPWMMLIPIGYLIASWLWRRHSAERPLYWVAQTATIVILLNVFGATVENMQSFAPMEGLRSSLLLGLVFTEAALFYLLAGILRQRSINVYLAAAAACGALWQFMGYYGIDDRYYTMLYAGLGLACLIVSRTLGLRQITVYRANNEQTLVTRGRGLAAFQSGNGIFCVACLAAIMQGLAGVATKTGGWLDVGSLGVTAGSAALAAAVVPAFRWRRVYTTAAVALGAVTFLRLNLLIDLSGWQKLEIFCVVAGLGMLVASHLGMFREADGKRSQEVDFGLGLGSILATWPLVFAFLYHRWANGEPSLYDEMAILTVTILMLVTGLSWQVKATTMWGGAGLVLYLIVLIASLAYRPQVAIGVYMATGGALVFALGIALSIYRDKLLELPERMARREGVFRILNWR</sequence>
<feature type="transmembrane region" description="Helical" evidence="1">
    <location>
        <begin position="319"/>
        <end position="336"/>
    </location>
</feature>
<feature type="transmembrane region" description="Helical" evidence="1">
    <location>
        <begin position="211"/>
        <end position="230"/>
    </location>
</feature>
<name>A0A5C6CWY8_9BACT</name>
<evidence type="ECO:0000313" key="2">
    <source>
        <dbReference type="EMBL" id="TWU29493.1"/>
    </source>
</evidence>
<feature type="transmembrane region" description="Helical" evidence="1">
    <location>
        <begin position="556"/>
        <end position="579"/>
    </location>
</feature>
<gene>
    <name evidence="2" type="ORF">Pla144_02710</name>
</gene>
<feature type="transmembrane region" description="Helical" evidence="1">
    <location>
        <begin position="156"/>
        <end position="176"/>
    </location>
</feature>
<keyword evidence="1" id="KW-1133">Transmembrane helix</keyword>
<feature type="transmembrane region" description="Helical" evidence="1">
    <location>
        <begin position="98"/>
        <end position="117"/>
    </location>
</feature>
<feature type="transmembrane region" description="Helical" evidence="1">
    <location>
        <begin position="274"/>
        <end position="299"/>
    </location>
</feature>
<organism evidence="2 3">
    <name type="scientific">Bythopirellula polymerisocia</name>
    <dbReference type="NCBI Taxonomy" id="2528003"/>
    <lineage>
        <taxon>Bacteria</taxon>
        <taxon>Pseudomonadati</taxon>
        <taxon>Planctomycetota</taxon>
        <taxon>Planctomycetia</taxon>
        <taxon>Pirellulales</taxon>
        <taxon>Lacipirellulaceae</taxon>
        <taxon>Bythopirellula</taxon>
    </lineage>
</organism>
<feature type="transmembrane region" description="Helical" evidence="1">
    <location>
        <begin position="712"/>
        <end position="728"/>
    </location>
</feature>
<feature type="transmembrane region" description="Helical" evidence="1">
    <location>
        <begin position="498"/>
        <end position="515"/>
    </location>
</feature>
<feature type="transmembrane region" description="Helical" evidence="1">
    <location>
        <begin position="805"/>
        <end position="822"/>
    </location>
</feature>
<feature type="transmembrane region" description="Helical" evidence="1">
    <location>
        <begin position="829"/>
        <end position="848"/>
    </location>
</feature>
<feature type="transmembrane region" description="Helical" evidence="1">
    <location>
        <begin position="468"/>
        <end position="486"/>
    </location>
</feature>
<keyword evidence="1" id="KW-0812">Transmembrane</keyword>
<dbReference type="Proteomes" id="UP000318437">
    <property type="component" value="Unassembled WGS sequence"/>
</dbReference>
<dbReference type="OrthoDB" id="267417at2"/>
<dbReference type="AlphaFoldDB" id="A0A5C6CWY8"/>
<dbReference type="RefSeq" id="WP_146447517.1">
    <property type="nucleotide sequence ID" value="NZ_SJPS01000001.1"/>
</dbReference>
<feature type="transmembrane region" description="Helical" evidence="1">
    <location>
        <begin position="586"/>
        <end position="606"/>
    </location>
</feature>
<keyword evidence="3" id="KW-1185">Reference proteome</keyword>
<keyword evidence="1" id="KW-0472">Membrane</keyword>
<feature type="transmembrane region" description="Helical" evidence="1">
    <location>
        <begin position="687"/>
        <end position="707"/>
    </location>
</feature>
<feature type="transmembrane region" description="Helical" evidence="1">
    <location>
        <begin position="129"/>
        <end position="149"/>
    </location>
</feature>
<feature type="transmembrane region" description="Helical" evidence="1">
    <location>
        <begin position="771"/>
        <end position="793"/>
    </location>
</feature>
<feature type="transmembrane region" description="Helical" evidence="1">
    <location>
        <begin position="652"/>
        <end position="675"/>
    </location>
</feature>
<feature type="transmembrane region" description="Helical" evidence="1">
    <location>
        <begin position="524"/>
        <end position="544"/>
    </location>
</feature>
<feature type="transmembrane region" description="Helical" evidence="1">
    <location>
        <begin position="854"/>
        <end position="875"/>
    </location>
</feature>
<evidence type="ECO:0000313" key="3">
    <source>
        <dbReference type="Proteomes" id="UP000318437"/>
    </source>
</evidence>
<feature type="transmembrane region" description="Helical" evidence="1">
    <location>
        <begin position="400"/>
        <end position="418"/>
    </location>
</feature>